<dbReference type="PIRSF" id="PIRSF006278">
    <property type="entry name" value="ACCD_DCysDesulf"/>
    <property type="match status" value="1"/>
</dbReference>
<dbReference type="InterPro" id="IPR036052">
    <property type="entry name" value="TrpB-like_PALP_sf"/>
</dbReference>
<dbReference type="SUPFAM" id="SSF53686">
    <property type="entry name" value="Tryptophan synthase beta subunit-like PLP-dependent enzymes"/>
    <property type="match status" value="1"/>
</dbReference>
<dbReference type="InterPro" id="IPR027278">
    <property type="entry name" value="ACCD_DCysDesulf"/>
</dbReference>
<evidence type="ECO:0000256" key="3">
    <source>
        <dbReference type="ARBA" id="ARBA00022898"/>
    </source>
</evidence>
<gene>
    <name evidence="5" type="primary">dcyD</name>
    <name evidence="5" type="ORF">GCM10010967_40850</name>
</gene>
<dbReference type="Proteomes" id="UP000632339">
    <property type="component" value="Unassembled WGS sequence"/>
</dbReference>
<comment type="caution">
    <text evidence="5">The sequence shown here is derived from an EMBL/GenBank/DDBJ whole genome shotgun (WGS) entry which is preliminary data.</text>
</comment>
<dbReference type="PANTHER" id="PTHR43780:SF2">
    <property type="entry name" value="1-AMINOCYCLOPROPANE-1-CARBOXYLATE DEAMINASE-RELATED"/>
    <property type="match status" value="1"/>
</dbReference>
<protein>
    <submittedName>
        <fullName evidence="5">1-aminocyclopropane-1-carboxylate deaminase</fullName>
    </submittedName>
</protein>
<dbReference type="Gene3D" id="3.40.50.1100">
    <property type="match status" value="2"/>
</dbReference>
<evidence type="ECO:0000313" key="6">
    <source>
        <dbReference type="Proteomes" id="UP000632339"/>
    </source>
</evidence>
<organism evidence="5 6">
    <name type="scientific">Dyadobacter beijingensis</name>
    <dbReference type="NCBI Taxonomy" id="365489"/>
    <lineage>
        <taxon>Bacteria</taxon>
        <taxon>Pseudomonadati</taxon>
        <taxon>Bacteroidota</taxon>
        <taxon>Cytophagia</taxon>
        <taxon>Cytophagales</taxon>
        <taxon>Spirosomataceae</taxon>
        <taxon>Dyadobacter</taxon>
    </lineage>
</organism>
<dbReference type="PANTHER" id="PTHR43780">
    <property type="entry name" value="1-AMINOCYCLOPROPANE-1-CARBOXYLATE DEAMINASE-RELATED"/>
    <property type="match status" value="1"/>
</dbReference>
<proteinExistence type="inferred from homology"/>
<keyword evidence="3" id="KW-0663">Pyridoxal phosphate</keyword>
<comment type="similarity">
    <text evidence="2">Belongs to the ACC deaminase/D-cysteine desulfhydrase family.</text>
</comment>
<accession>A0ABQ2I9K6</accession>
<dbReference type="EMBL" id="BMLI01000002">
    <property type="protein sequence ID" value="GGN02089.1"/>
    <property type="molecule type" value="Genomic_DNA"/>
</dbReference>
<keyword evidence="6" id="KW-1185">Reference proteome</keyword>
<sequence length="298" mass="32348">MDLLSPAPPTPLQRLSNADTDRAGIQLHIKRDDLIHPTVSGNKWRKLKYSLRDALEQGATTILTFGGAYSNHLYATAAAGNALGLKTIGIVRGLELEGQENSTLHFCRTNGMMLHYVSREEYRQRHSETYLEQIAAQFGHPYMIPEGGSTELALKGVAEMAAEVTGQLGYRPDYFATAAGTGGTAAGILSAGAAVLAFSALKGGDFLREDIAALLHENNGPGNLTLFTDYHFGGYAKWNDELLTFMQDFRAEFDIPLEQVYTAKMFYGLLDLIKKGYFQPGASIVAVHTGGLQGLVKA</sequence>
<evidence type="ECO:0000259" key="4">
    <source>
        <dbReference type="Pfam" id="PF00291"/>
    </source>
</evidence>
<dbReference type="Pfam" id="PF00291">
    <property type="entry name" value="PALP"/>
    <property type="match status" value="1"/>
</dbReference>
<dbReference type="InterPro" id="IPR001926">
    <property type="entry name" value="TrpB-like_PALP"/>
</dbReference>
<evidence type="ECO:0000256" key="2">
    <source>
        <dbReference type="ARBA" id="ARBA00008639"/>
    </source>
</evidence>
<dbReference type="RefSeq" id="WP_019940692.1">
    <property type="nucleotide sequence ID" value="NZ_BMLI01000002.1"/>
</dbReference>
<evidence type="ECO:0000313" key="5">
    <source>
        <dbReference type="EMBL" id="GGN02089.1"/>
    </source>
</evidence>
<feature type="domain" description="Tryptophan synthase beta chain-like PALP" evidence="4">
    <location>
        <begin position="9"/>
        <end position="290"/>
    </location>
</feature>
<name>A0ABQ2I9K6_9BACT</name>
<evidence type="ECO:0000256" key="1">
    <source>
        <dbReference type="ARBA" id="ARBA00001933"/>
    </source>
</evidence>
<comment type="cofactor">
    <cofactor evidence="1">
        <name>pyridoxal 5'-phosphate</name>
        <dbReference type="ChEBI" id="CHEBI:597326"/>
    </cofactor>
</comment>
<reference evidence="6" key="1">
    <citation type="journal article" date="2019" name="Int. J. Syst. Evol. Microbiol.">
        <title>The Global Catalogue of Microorganisms (GCM) 10K type strain sequencing project: providing services to taxonomists for standard genome sequencing and annotation.</title>
        <authorList>
            <consortium name="The Broad Institute Genomics Platform"/>
            <consortium name="The Broad Institute Genome Sequencing Center for Infectious Disease"/>
            <person name="Wu L."/>
            <person name="Ma J."/>
        </authorList>
    </citation>
    <scope>NUCLEOTIDE SEQUENCE [LARGE SCALE GENOMIC DNA]</scope>
    <source>
        <strain evidence="6">CGMCC 1.6375</strain>
    </source>
</reference>